<sequence length="234" mass="27122">MNDRCRAGYNRLAKHYEWLEKLRFGNTLQHARVSCIPELANAHSAPHVLVLGDGDGRLLEAFIKHCPTAQITSVDISPVMIEQQRKRFAALSRSGLASKHSEHAVTWITSPIESFPLPTSTFDTVITAFFLDCFDERQLNELLPRIANALNRQARWYVVDFCEPKRGLRRWWAKFWLAIMHAFFRWQTGLGPRRIVDPSPPLHSLGFEPQLEKRFHFEMIRATVYQRQTESPNP</sequence>
<keyword evidence="2" id="KW-0830">Ubiquinone</keyword>
<accession>A0A5C6CVD2</accession>
<comment type="caution">
    <text evidence="2">The sequence shown here is derived from an EMBL/GenBank/DDBJ whole genome shotgun (WGS) entry which is preliminary data.</text>
</comment>
<evidence type="ECO:0000313" key="2">
    <source>
        <dbReference type="EMBL" id="TWU26926.1"/>
    </source>
</evidence>
<proteinExistence type="predicted"/>
<dbReference type="Gene3D" id="3.40.50.150">
    <property type="entry name" value="Vaccinia Virus protein VP39"/>
    <property type="match status" value="1"/>
</dbReference>
<dbReference type="EMBL" id="SJPT01000001">
    <property type="protein sequence ID" value="TWU26926.1"/>
    <property type="molecule type" value="Genomic_DNA"/>
</dbReference>
<keyword evidence="2" id="KW-0808">Transferase</keyword>
<evidence type="ECO:0000259" key="1">
    <source>
        <dbReference type="Pfam" id="PF13649"/>
    </source>
</evidence>
<gene>
    <name evidence="2" type="ORF">Pla52o_07820</name>
</gene>
<dbReference type="GO" id="GO:0032259">
    <property type="term" value="P:methylation"/>
    <property type="evidence" value="ECO:0007669"/>
    <property type="project" value="UniProtKB-KW"/>
</dbReference>
<dbReference type="SUPFAM" id="SSF53335">
    <property type="entry name" value="S-adenosyl-L-methionine-dependent methyltransferases"/>
    <property type="match status" value="1"/>
</dbReference>
<evidence type="ECO:0000313" key="3">
    <source>
        <dbReference type="Proteomes" id="UP000316304"/>
    </source>
</evidence>
<dbReference type="CDD" id="cd02440">
    <property type="entry name" value="AdoMet_MTases"/>
    <property type="match status" value="1"/>
</dbReference>
<protein>
    <submittedName>
        <fullName evidence="2">Ubiquinone/menaquinone biosynthesis methyltransferase</fullName>
    </submittedName>
</protein>
<feature type="domain" description="Methyltransferase" evidence="1">
    <location>
        <begin position="48"/>
        <end position="151"/>
    </location>
</feature>
<keyword evidence="2" id="KW-0489">Methyltransferase</keyword>
<dbReference type="RefSeq" id="WP_197168975.1">
    <property type="nucleotide sequence ID" value="NZ_SJPT01000001.1"/>
</dbReference>
<dbReference type="InterPro" id="IPR041698">
    <property type="entry name" value="Methyltransf_25"/>
</dbReference>
<dbReference type="Pfam" id="PF13649">
    <property type="entry name" value="Methyltransf_25"/>
    <property type="match status" value="1"/>
</dbReference>
<reference evidence="2 3" key="1">
    <citation type="submission" date="2019-02" db="EMBL/GenBank/DDBJ databases">
        <title>Deep-cultivation of Planctomycetes and their phenomic and genomic characterization uncovers novel biology.</title>
        <authorList>
            <person name="Wiegand S."/>
            <person name="Jogler M."/>
            <person name="Boedeker C."/>
            <person name="Pinto D."/>
            <person name="Vollmers J."/>
            <person name="Rivas-Marin E."/>
            <person name="Kohn T."/>
            <person name="Peeters S.H."/>
            <person name="Heuer A."/>
            <person name="Rast P."/>
            <person name="Oberbeckmann S."/>
            <person name="Bunk B."/>
            <person name="Jeske O."/>
            <person name="Meyerdierks A."/>
            <person name="Storesund J.E."/>
            <person name="Kallscheuer N."/>
            <person name="Luecker S."/>
            <person name="Lage O.M."/>
            <person name="Pohl T."/>
            <person name="Merkel B.J."/>
            <person name="Hornburger P."/>
            <person name="Mueller R.-W."/>
            <person name="Bruemmer F."/>
            <person name="Labrenz M."/>
            <person name="Spormann A.M."/>
            <person name="Op Den Camp H."/>
            <person name="Overmann J."/>
            <person name="Amann R."/>
            <person name="Jetten M.S.M."/>
            <person name="Mascher T."/>
            <person name="Medema M.H."/>
            <person name="Devos D.P."/>
            <person name="Kaster A.-K."/>
            <person name="Ovreas L."/>
            <person name="Rohde M."/>
            <person name="Galperin M.Y."/>
            <person name="Jogler C."/>
        </authorList>
    </citation>
    <scope>NUCLEOTIDE SEQUENCE [LARGE SCALE GENOMIC DNA]</scope>
    <source>
        <strain evidence="2 3">Pla52o</strain>
    </source>
</reference>
<keyword evidence="3" id="KW-1185">Reference proteome</keyword>
<dbReference type="GO" id="GO:0008168">
    <property type="term" value="F:methyltransferase activity"/>
    <property type="evidence" value="ECO:0007669"/>
    <property type="project" value="UniProtKB-KW"/>
</dbReference>
<name>A0A5C6CVD2_9BACT</name>
<dbReference type="AlphaFoldDB" id="A0A5C6CVD2"/>
<dbReference type="InterPro" id="IPR029063">
    <property type="entry name" value="SAM-dependent_MTases_sf"/>
</dbReference>
<dbReference type="Proteomes" id="UP000316304">
    <property type="component" value="Unassembled WGS sequence"/>
</dbReference>
<organism evidence="2 3">
    <name type="scientific">Novipirellula galeiformis</name>
    <dbReference type="NCBI Taxonomy" id="2528004"/>
    <lineage>
        <taxon>Bacteria</taxon>
        <taxon>Pseudomonadati</taxon>
        <taxon>Planctomycetota</taxon>
        <taxon>Planctomycetia</taxon>
        <taxon>Pirellulales</taxon>
        <taxon>Pirellulaceae</taxon>
        <taxon>Novipirellula</taxon>
    </lineage>
</organism>